<dbReference type="EMBL" id="AMQN01012027">
    <property type="status" value="NOT_ANNOTATED_CDS"/>
    <property type="molecule type" value="Genomic_DNA"/>
</dbReference>
<dbReference type="OrthoDB" id="7362285at2759"/>
<dbReference type="AlphaFoldDB" id="R7TN80"/>
<gene>
    <name evidence="2" type="ORF">CAPTEDRAFT_215193</name>
</gene>
<feature type="compositionally biased region" description="Polar residues" evidence="1">
    <location>
        <begin position="139"/>
        <end position="154"/>
    </location>
</feature>
<feature type="region of interest" description="Disordered" evidence="1">
    <location>
        <begin position="139"/>
        <end position="204"/>
    </location>
</feature>
<name>R7TN80_CAPTE</name>
<dbReference type="EMBL" id="KB309254">
    <property type="protein sequence ID" value="ELT94992.1"/>
    <property type="molecule type" value="Genomic_DNA"/>
</dbReference>
<reference evidence="2 4" key="2">
    <citation type="journal article" date="2013" name="Nature">
        <title>Insights into bilaterian evolution from three spiralian genomes.</title>
        <authorList>
            <person name="Simakov O."/>
            <person name="Marletaz F."/>
            <person name="Cho S.J."/>
            <person name="Edsinger-Gonzales E."/>
            <person name="Havlak P."/>
            <person name="Hellsten U."/>
            <person name="Kuo D.H."/>
            <person name="Larsson T."/>
            <person name="Lv J."/>
            <person name="Arendt D."/>
            <person name="Savage R."/>
            <person name="Osoegawa K."/>
            <person name="de Jong P."/>
            <person name="Grimwood J."/>
            <person name="Chapman J.A."/>
            <person name="Shapiro H."/>
            <person name="Aerts A."/>
            <person name="Otillar R.P."/>
            <person name="Terry A.Y."/>
            <person name="Boore J.L."/>
            <person name="Grigoriev I.V."/>
            <person name="Lindberg D.R."/>
            <person name="Seaver E.C."/>
            <person name="Weisblat D.A."/>
            <person name="Putnam N.H."/>
            <person name="Rokhsar D.S."/>
        </authorList>
    </citation>
    <scope>NUCLEOTIDE SEQUENCE</scope>
    <source>
        <strain evidence="2 4">I ESC-2004</strain>
    </source>
</reference>
<proteinExistence type="predicted"/>
<sequence length="214" mass="23301">MGDNVVFDPLLTYVASARNTSSVANLKAVILSKFTIEQIKTARVSLWDAADSSVLGEMRERRDGVTRTAKEAVAEDIIEAFLKLESNEREMPIIAVRAEDLHIVPRIQPGEVDVISLADRMGAVEDALVSIKDIMSRTSSGLSRVTSTQETRAFSQGPPRGSTRSGERKDPLSRLDSRSPRSGSRNQTSIGGAAEAAKADRPTMAEVLEIKYKN</sequence>
<accession>R7TN80</accession>
<protein>
    <submittedName>
        <fullName evidence="2 3">Uncharacterized protein</fullName>
    </submittedName>
</protein>
<reference evidence="3" key="3">
    <citation type="submission" date="2015-06" db="UniProtKB">
        <authorList>
            <consortium name="EnsemblMetazoa"/>
        </authorList>
    </citation>
    <scope>IDENTIFICATION</scope>
</reference>
<organism evidence="2">
    <name type="scientific">Capitella teleta</name>
    <name type="common">Polychaete worm</name>
    <dbReference type="NCBI Taxonomy" id="283909"/>
    <lineage>
        <taxon>Eukaryota</taxon>
        <taxon>Metazoa</taxon>
        <taxon>Spiralia</taxon>
        <taxon>Lophotrochozoa</taxon>
        <taxon>Annelida</taxon>
        <taxon>Polychaeta</taxon>
        <taxon>Sedentaria</taxon>
        <taxon>Scolecida</taxon>
        <taxon>Capitellidae</taxon>
        <taxon>Capitella</taxon>
    </lineage>
</organism>
<dbReference type="HOGENOM" id="CLU_090443_0_0_1"/>
<feature type="compositionally biased region" description="Basic and acidic residues" evidence="1">
    <location>
        <begin position="165"/>
        <end position="179"/>
    </location>
</feature>
<keyword evidence="4" id="KW-1185">Reference proteome</keyword>
<evidence type="ECO:0000313" key="3">
    <source>
        <dbReference type="EnsemblMetazoa" id="CapteP215193"/>
    </source>
</evidence>
<evidence type="ECO:0000313" key="2">
    <source>
        <dbReference type="EMBL" id="ELT94992.1"/>
    </source>
</evidence>
<dbReference type="EnsemblMetazoa" id="CapteT215193">
    <property type="protein sequence ID" value="CapteP215193"/>
    <property type="gene ID" value="CapteG215193"/>
</dbReference>
<reference evidence="4" key="1">
    <citation type="submission" date="2012-12" db="EMBL/GenBank/DDBJ databases">
        <authorList>
            <person name="Hellsten U."/>
            <person name="Grimwood J."/>
            <person name="Chapman J.A."/>
            <person name="Shapiro H."/>
            <person name="Aerts A."/>
            <person name="Otillar R.P."/>
            <person name="Terry A.Y."/>
            <person name="Boore J.L."/>
            <person name="Simakov O."/>
            <person name="Marletaz F."/>
            <person name="Cho S.-J."/>
            <person name="Edsinger-Gonzales E."/>
            <person name="Havlak P."/>
            <person name="Kuo D.-H."/>
            <person name="Larsson T."/>
            <person name="Lv J."/>
            <person name="Arendt D."/>
            <person name="Savage R."/>
            <person name="Osoegawa K."/>
            <person name="de Jong P."/>
            <person name="Lindberg D.R."/>
            <person name="Seaver E.C."/>
            <person name="Weisblat D.A."/>
            <person name="Putnam N.H."/>
            <person name="Grigoriev I.V."/>
            <person name="Rokhsar D.S."/>
        </authorList>
    </citation>
    <scope>NUCLEOTIDE SEQUENCE</scope>
    <source>
        <strain evidence="4">I ESC-2004</strain>
    </source>
</reference>
<evidence type="ECO:0000256" key="1">
    <source>
        <dbReference type="SAM" id="MobiDB-lite"/>
    </source>
</evidence>
<evidence type="ECO:0000313" key="4">
    <source>
        <dbReference type="Proteomes" id="UP000014760"/>
    </source>
</evidence>
<dbReference type="Proteomes" id="UP000014760">
    <property type="component" value="Unassembled WGS sequence"/>
</dbReference>